<organism evidence="5 6">
    <name type="scientific">Enterococcus hirae</name>
    <dbReference type="NCBI Taxonomy" id="1354"/>
    <lineage>
        <taxon>Bacteria</taxon>
        <taxon>Bacillati</taxon>
        <taxon>Bacillota</taxon>
        <taxon>Bacilli</taxon>
        <taxon>Lactobacillales</taxon>
        <taxon>Enterococcaceae</taxon>
        <taxon>Enterococcus</taxon>
    </lineage>
</organism>
<feature type="domain" description="Replicative helicase loading/DNA remodeling protein DnaB N-terminal winged helix" evidence="4">
    <location>
        <begin position="28"/>
        <end position="264"/>
    </location>
</feature>
<feature type="domain" description="DnaB/C C-terminal" evidence="3">
    <location>
        <begin position="321"/>
        <end position="396"/>
    </location>
</feature>
<protein>
    <submittedName>
        <fullName evidence="5">Replication initiation and membrane attachment protein DnaB</fullName>
    </submittedName>
</protein>
<feature type="compositionally biased region" description="Basic and acidic residues" evidence="2">
    <location>
        <begin position="423"/>
        <end position="443"/>
    </location>
</feature>
<feature type="region of interest" description="Disordered" evidence="2">
    <location>
        <begin position="402"/>
        <end position="443"/>
    </location>
</feature>
<evidence type="ECO:0000256" key="2">
    <source>
        <dbReference type="SAM" id="MobiDB-lite"/>
    </source>
</evidence>
<dbReference type="Proteomes" id="UP000352698">
    <property type="component" value="Unassembled WGS sequence"/>
</dbReference>
<dbReference type="AlphaFoldDB" id="A0A4U0ED03"/>
<dbReference type="RefSeq" id="WP_010737676.1">
    <property type="nucleotide sequence ID" value="NZ_AP027299.1"/>
</dbReference>
<dbReference type="InterPro" id="IPR006343">
    <property type="entry name" value="DnaB/C_C"/>
</dbReference>
<evidence type="ECO:0000259" key="3">
    <source>
        <dbReference type="Pfam" id="PF07261"/>
    </source>
</evidence>
<feature type="compositionally biased region" description="Low complexity" evidence="2">
    <location>
        <begin position="402"/>
        <end position="417"/>
    </location>
</feature>
<dbReference type="Pfam" id="PF25888">
    <property type="entry name" value="WHD_DnaB"/>
    <property type="match status" value="1"/>
</dbReference>
<gene>
    <name evidence="5" type="primary">dnaB_2</name>
    <name evidence="5" type="ORF">NCTC12204_01547</name>
</gene>
<evidence type="ECO:0000256" key="1">
    <source>
        <dbReference type="ARBA" id="ARBA00093462"/>
    </source>
</evidence>
<dbReference type="InterPro" id="IPR058660">
    <property type="entry name" value="WHD_DnaB"/>
</dbReference>
<reference evidence="5 6" key="1">
    <citation type="submission" date="2019-05" db="EMBL/GenBank/DDBJ databases">
        <authorList>
            <consortium name="Pathogen Informatics"/>
        </authorList>
    </citation>
    <scope>NUCLEOTIDE SEQUENCE [LARGE SCALE GENOMIC DNA]</scope>
    <source>
        <strain evidence="5 6">NCTC12204</strain>
    </source>
</reference>
<evidence type="ECO:0000313" key="5">
    <source>
        <dbReference type="EMBL" id="VTQ64617.1"/>
    </source>
</evidence>
<dbReference type="Pfam" id="PF07261">
    <property type="entry name" value="DnaB_2"/>
    <property type="match status" value="1"/>
</dbReference>
<sequence>MDNAWKELQPKNIYQGRKSYPLREEGKSSLLYLYQPLIGSEALSLYFTLLSEIPLQKGVGPEGLHADLLSSLNCGIPQLYEARKKLEGIGLLEVFFKEDPSLGGCFIYELLEPIEPLAFFKDTLLSFLLLEKVGQRRFDQLIQLFQPEHFSTNDYQKITKKFLEVYRFNEKTYAADQEKLEGNQQSFTTKSTDLGKSMEQSTLDWRFLTDWLAKKHIMNLDESLKEQLTMYHLLYGVDELTLGEWVVQAYDFSEQTVSVKELQRIVLVNQQTKRTNTLANQNEEATSANQNETPKEATALTNATLQLVNEAKSIPPMKYLEALKQAKGGYVSKQETWLLQDLVSQSGLSNSLINILINYVLVIKDRPSLTASFVNTIANEWAQKKIMTPEEAIEHIRKTNSKVKQNTKNTNQNYSTNRRNVRREKLPDWVNQPKEEKKISSEKKAEIERRFKEYFAKKEGDS</sequence>
<evidence type="ECO:0000313" key="6">
    <source>
        <dbReference type="Proteomes" id="UP000352698"/>
    </source>
</evidence>
<proteinExistence type="inferred from homology"/>
<name>A0A4U0ED03_ENTHR</name>
<evidence type="ECO:0000259" key="4">
    <source>
        <dbReference type="Pfam" id="PF25888"/>
    </source>
</evidence>
<dbReference type="EMBL" id="CABEEP010000001">
    <property type="protein sequence ID" value="VTQ64617.1"/>
    <property type="molecule type" value="Genomic_DNA"/>
</dbReference>
<comment type="caution">
    <text evidence="5">The sequence shown here is derived from an EMBL/GenBank/DDBJ whole genome shotgun (WGS) entry which is preliminary data.</text>
</comment>
<accession>A0A4U0ED03</accession>
<comment type="similarity">
    <text evidence="1">Belongs to the DnaB/DnaD family.</text>
</comment>